<feature type="compositionally biased region" description="Low complexity" evidence="1">
    <location>
        <begin position="13"/>
        <end position="25"/>
    </location>
</feature>
<evidence type="ECO:0000256" key="1">
    <source>
        <dbReference type="SAM" id="MobiDB-lite"/>
    </source>
</evidence>
<dbReference type="AlphaFoldDB" id="A0A1D1VNU8"/>
<proteinExistence type="predicted"/>
<protein>
    <submittedName>
        <fullName evidence="2">Uncharacterized protein</fullName>
    </submittedName>
</protein>
<organism evidence="2 3">
    <name type="scientific">Ramazzottius varieornatus</name>
    <name type="common">Water bear</name>
    <name type="synonym">Tardigrade</name>
    <dbReference type="NCBI Taxonomy" id="947166"/>
    <lineage>
        <taxon>Eukaryota</taxon>
        <taxon>Metazoa</taxon>
        <taxon>Ecdysozoa</taxon>
        <taxon>Tardigrada</taxon>
        <taxon>Eutardigrada</taxon>
        <taxon>Parachela</taxon>
        <taxon>Hypsibioidea</taxon>
        <taxon>Ramazzottiidae</taxon>
        <taxon>Ramazzottius</taxon>
    </lineage>
</organism>
<dbReference type="Proteomes" id="UP000186922">
    <property type="component" value="Unassembled WGS sequence"/>
</dbReference>
<gene>
    <name evidence="2" type="primary">RvY_11439-1</name>
    <name evidence="2" type="synonym">RvY_11439.1</name>
    <name evidence="2" type="ORF">RvY_11439</name>
</gene>
<name>A0A1D1VNU8_RAMVA</name>
<keyword evidence="3" id="KW-1185">Reference proteome</keyword>
<sequence>MDRGTGRSDPASRSRSRRPFSLAPASKHDEIVPAGELNGEDLRAFLRTKAAGGKKQEEAGGLVLCELFSAHELANGHYSKLDLTKIKNKPEAEFAILLDKGKLKLAKEVLQEWRLSKGIW</sequence>
<feature type="region of interest" description="Disordered" evidence="1">
    <location>
        <begin position="1"/>
        <end position="27"/>
    </location>
</feature>
<accession>A0A1D1VNU8</accession>
<reference evidence="2 3" key="1">
    <citation type="journal article" date="2016" name="Nat. Commun.">
        <title>Extremotolerant tardigrade genome and improved radiotolerance of human cultured cells by tardigrade-unique protein.</title>
        <authorList>
            <person name="Hashimoto T."/>
            <person name="Horikawa D.D."/>
            <person name="Saito Y."/>
            <person name="Kuwahara H."/>
            <person name="Kozuka-Hata H."/>
            <person name="Shin-I T."/>
            <person name="Minakuchi Y."/>
            <person name="Ohishi K."/>
            <person name="Motoyama A."/>
            <person name="Aizu T."/>
            <person name="Enomoto A."/>
            <person name="Kondo K."/>
            <person name="Tanaka S."/>
            <person name="Hara Y."/>
            <person name="Koshikawa S."/>
            <person name="Sagara H."/>
            <person name="Miura T."/>
            <person name="Yokobori S."/>
            <person name="Miyagawa K."/>
            <person name="Suzuki Y."/>
            <person name="Kubo T."/>
            <person name="Oyama M."/>
            <person name="Kohara Y."/>
            <person name="Fujiyama A."/>
            <person name="Arakawa K."/>
            <person name="Katayama T."/>
            <person name="Toyoda A."/>
            <person name="Kunieda T."/>
        </authorList>
    </citation>
    <scope>NUCLEOTIDE SEQUENCE [LARGE SCALE GENOMIC DNA]</scope>
    <source>
        <strain evidence="2 3">YOKOZUNA-1</strain>
    </source>
</reference>
<evidence type="ECO:0000313" key="3">
    <source>
        <dbReference type="Proteomes" id="UP000186922"/>
    </source>
</evidence>
<feature type="compositionally biased region" description="Basic and acidic residues" evidence="1">
    <location>
        <begin position="1"/>
        <end position="12"/>
    </location>
</feature>
<evidence type="ECO:0000313" key="2">
    <source>
        <dbReference type="EMBL" id="GAV00614.1"/>
    </source>
</evidence>
<comment type="caution">
    <text evidence="2">The sequence shown here is derived from an EMBL/GenBank/DDBJ whole genome shotgun (WGS) entry which is preliminary data.</text>
</comment>
<dbReference type="EMBL" id="BDGG01000006">
    <property type="protein sequence ID" value="GAV00614.1"/>
    <property type="molecule type" value="Genomic_DNA"/>
</dbReference>